<feature type="domain" description="TsaA-like" evidence="3">
    <location>
        <begin position="6"/>
        <end position="137"/>
    </location>
</feature>
<dbReference type="CDD" id="cd09281">
    <property type="entry name" value="UPF0066"/>
    <property type="match status" value="1"/>
</dbReference>
<dbReference type="InterPro" id="IPR023368">
    <property type="entry name" value="UPF0066_cons_site"/>
</dbReference>
<dbReference type="PROSITE" id="PS51668">
    <property type="entry name" value="TSAA_2"/>
    <property type="match status" value="1"/>
</dbReference>
<evidence type="ECO:0000313" key="4">
    <source>
        <dbReference type="EMBL" id="SHK02664.1"/>
    </source>
</evidence>
<reference evidence="4 5" key="1">
    <citation type="submission" date="2016-11" db="EMBL/GenBank/DDBJ databases">
        <authorList>
            <person name="Jaros S."/>
            <person name="Januszkiewicz K."/>
            <person name="Wedrychowicz H."/>
        </authorList>
    </citation>
    <scope>NUCLEOTIDE SEQUENCE [LARGE SCALE GENOMIC DNA]</scope>
    <source>
        <strain evidence="4 5">DSM 15212</strain>
    </source>
</reference>
<sequence length="137" mass="15548">MSGIILKPIGFISSPFKRLEEIPPQSTHAKDKTAIIEIMEEYKEGLKDLDNYSHIIVQFYFHKSKDYDLMTTTPWSKEKKGVFATRSPRRPNPVGVTIVKLKSIDGCKLEIQGVDMLDQTPVLDIKPYVASLNPVIE</sequence>
<dbReference type="InterPro" id="IPR036414">
    <property type="entry name" value="YaeB_N_sf"/>
</dbReference>
<dbReference type="SUPFAM" id="SSF118196">
    <property type="entry name" value="YaeB-like"/>
    <property type="match status" value="1"/>
</dbReference>
<comment type="similarity">
    <text evidence="2">Belongs to the tRNA methyltransferase O family.</text>
</comment>
<dbReference type="GO" id="GO:0008168">
    <property type="term" value="F:methyltransferase activity"/>
    <property type="evidence" value="ECO:0007669"/>
    <property type="project" value="UniProtKB-KW"/>
</dbReference>
<dbReference type="Gene3D" id="2.40.30.70">
    <property type="entry name" value="YaeB-like"/>
    <property type="match status" value="1"/>
</dbReference>
<dbReference type="EMBL" id="FRAG01000021">
    <property type="protein sequence ID" value="SHK02664.1"/>
    <property type="molecule type" value="Genomic_DNA"/>
</dbReference>
<dbReference type="InterPro" id="IPR023370">
    <property type="entry name" value="TrmO-like_N"/>
</dbReference>
<accession>A0A1M6P415</accession>
<keyword evidence="4" id="KW-0808">Transferase</keyword>
<dbReference type="InterPro" id="IPR040372">
    <property type="entry name" value="YaeB-like"/>
</dbReference>
<name>A0A1M6P415_PARC5</name>
<dbReference type="PROSITE" id="PS01318">
    <property type="entry name" value="TSAA_1"/>
    <property type="match status" value="1"/>
</dbReference>
<proteinExistence type="inferred from homology"/>
<dbReference type="GO" id="GO:0032259">
    <property type="term" value="P:methylation"/>
    <property type="evidence" value="ECO:0007669"/>
    <property type="project" value="UniProtKB-KW"/>
</dbReference>
<dbReference type="NCBIfam" id="TIGR00104">
    <property type="entry name" value="tRNA_TsaA"/>
    <property type="match status" value="1"/>
</dbReference>
<keyword evidence="5" id="KW-1185">Reference proteome</keyword>
<evidence type="ECO:0000313" key="5">
    <source>
        <dbReference type="Proteomes" id="UP000184465"/>
    </source>
</evidence>
<dbReference type="InterPro" id="IPR036413">
    <property type="entry name" value="YaeB-like_sf"/>
</dbReference>
<dbReference type="PANTHER" id="PTHR12818">
    <property type="entry name" value="TRNA (ADENINE(37)-N6)-METHYLTRANSFERASE"/>
    <property type="match status" value="1"/>
</dbReference>
<dbReference type="OrthoDB" id="9804309at2"/>
<keyword evidence="4" id="KW-0489">Methyltransferase</keyword>
<evidence type="ECO:0000256" key="2">
    <source>
        <dbReference type="ARBA" id="ARBA00033753"/>
    </source>
</evidence>
<dbReference type="Proteomes" id="UP000184465">
    <property type="component" value="Unassembled WGS sequence"/>
</dbReference>
<dbReference type="AlphaFoldDB" id="A0A1M6P415"/>
<keyword evidence="1" id="KW-0949">S-adenosyl-L-methionine</keyword>
<protein>
    <submittedName>
        <fullName evidence="4">tRNA-Thr(GGU) m(6)t(6)A37 methyltransferase TsaA</fullName>
    </submittedName>
</protein>
<dbReference type="RefSeq" id="WP_073149451.1">
    <property type="nucleotide sequence ID" value="NZ_FRAG01000021.1"/>
</dbReference>
<gene>
    <name evidence="4" type="ORF">SAMN02745912_02006</name>
</gene>
<dbReference type="STRING" id="1121301.SAMN02745912_02006"/>
<evidence type="ECO:0000259" key="3">
    <source>
        <dbReference type="PROSITE" id="PS51668"/>
    </source>
</evidence>
<dbReference type="PANTHER" id="PTHR12818:SF0">
    <property type="entry name" value="TRNA (ADENINE(37)-N6)-METHYLTRANSFERASE"/>
    <property type="match status" value="1"/>
</dbReference>
<evidence type="ECO:0000256" key="1">
    <source>
        <dbReference type="ARBA" id="ARBA00022691"/>
    </source>
</evidence>
<dbReference type="Pfam" id="PF01980">
    <property type="entry name" value="TrmO_N"/>
    <property type="match status" value="1"/>
</dbReference>
<organism evidence="4 5">
    <name type="scientific">Paramaledivibacter caminithermalis (strain DSM 15212 / CIP 107654 / DViRD3)</name>
    <name type="common">Clostridium caminithermale</name>
    <dbReference type="NCBI Taxonomy" id="1121301"/>
    <lineage>
        <taxon>Bacteria</taxon>
        <taxon>Bacillati</taxon>
        <taxon>Bacillota</taxon>
        <taxon>Clostridia</taxon>
        <taxon>Peptostreptococcales</taxon>
        <taxon>Caminicellaceae</taxon>
        <taxon>Paramaledivibacter</taxon>
    </lineage>
</organism>